<name>A0A4Q9DKH5_9BACL</name>
<comment type="caution">
    <text evidence="2">The sequence shown here is derived from an EMBL/GenBank/DDBJ whole genome shotgun (WGS) entry which is preliminary data.</text>
</comment>
<feature type="region of interest" description="Disordered" evidence="1">
    <location>
        <begin position="71"/>
        <end position="121"/>
    </location>
</feature>
<reference evidence="2 3" key="1">
    <citation type="submission" date="2019-02" db="EMBL/GenBank/DDBJ databases">
        <title>Paenibacillus sp. nov., isolated from surface-sterilized tissue of Thalictrum simplex L.</title>
        <authorList>
            <person name="Tuo L."/>
        </authorList>
    </citation>
    <scope>NUCLEOTIDE SEQUENCE [LARGE SCALE GENOMIC DNA]</scope>
    <source>
        <strain evidence="2 3">N2SHLJ1</strain>
    </source>
</reference>
<dbReference type="RefSeq" id="WP_131015780.1">
    <property type="nucleotide sequence ID" value="NZ_SIRE01000017.1"/>
</dbReference>
<dbReference type="AlphaFoldDB" id="A0A4Q9DKH5"/>
<sequence>MNKPISKLNYETIAAVIKSNPYAKSKITTIHEAATETMKIIDKLAASCTILGKTLDAPLEELKESTRKLLQMSKPPVPGMKSELKHGTRPEPKPNHKTEFAPPASSNKTIPWFNIHNNDKK</sequence>
<protein>
    <submittedName>
        <fullName evidence="2">Uncharacterized protein</fullName>
    </submittedName>
</protein>
<evidence type="ECO:0000313" key="3">
    <source>
        <dbReference type="Proteomes" id="UP000293142"/>
    </source>
</evidence>
<feature type="compositionally biased region" description="Basic and acidic residues" evidence="1">
    <location>
        <begin position="82"/>
        <end position="99"/>
    </location>
</feature>
<evidence type="ECO:0000256" key="1">
    <source>
        <dbReference type="SAM" id="MobiDB-lite"/>
    </source>
</evidence>
<keyword evidence="3" id="KW-1185">Reference proteome</keyword>
<evidence type="ECO:0000313" key="2">
    <source>
        <dbReference type="EMBL" id="TBL75291.1"/>
    </source>
</evidence>
<organism evidence="2 3">
    <name type="scientific">Paenibacillus thalictri</name>
    <dbReference type="NCBI Taxonomy" id="2527873"/>
    <lineage>
        <taxon>Bacteria</taxon>
        <taxon>Bacillati</taxon>
        <taxon>Bacillota</taxon>
        <taxon>Bacilli</taxon>
        <taxon>Bacillales</taxon>
        <taxon>Paenibacillaceae</taxon>
        <taxon>Paenibacillus</taxon>
    </lineage>
</organism>
<accession>A0A4Q9DKH5</accession>
<gene>
    <name evidence="2" type="ORF">EYB31_23035</name>
</gene>
<dbReference type="Proteomes" id="UP000293142">
    <property type="component" value="Unassembled WGS sequence"/>
</dbReference>
<dbReference type="EMBL" id="SIRE01000017">
    <property type="protein sequence ID" value="TBL75291.1"/>
    <property type="molecule type" value="Genomic_DNA"/>
</dbReference>
<proteinExistence type="predicted"/>